<proteinExistence type="predicted"/>
<dbReference type="GO" id="GO:0005634">
    <property type="term" value="C:nucleus"/>
    <property type="evidence" value="ECO:0007669"/>
    <property type="project" value="UniProtKB-UniRule"/>
</dbReference>
<dbReference type="Pfam" id="PF00505">
    <property type="entry name" value="HMG_box"/>
    <property type="match status" value="1"/>
</dbReference>
<gene>
    <name evidence="6" type="ORF">LRAMOSA00604</name>
</gene>
<dbReference type="InterPro" id="IPR036910">
    <property type="entry name" value="HMG_box_dom_sf"/>
</dbReference>
<keyword evidence="1 3" id="KW-0238">DNA-binding</keyword>
<dbReference type="OrthoDB" id="6247875at2759"/>
<feature type="DNA-binding region" description="HMG box" evidence="3">
    <location>
        <begin position="47"/>
        <end position="115"/>
    </location>
</feature>
<keyword evidence="2" id="KW-0804">Transcription</keyword>
<dbReference type="EMBL" id="LK023313">
    <property type="protein sequence ID" value="CDS03202.1"/>
    <property type="molecule type" value="Genomic_DNA"/>
</dbReference>
<dbReference type="InterPro" id="IPR050140">
    <property type="entry name" value="SRY-related_HMG-box_TF-like"/>
</dbReference>
<dbReference type="Gene3D" id="1.10.30.10">
    <property type="entry name" value="High mobility group box domain"/>
    <property type="match status" value="1"/>
</dbReference>
<dbReference type="GO" id="GO:0001228">
    <property type="term" value="F:DNA-binding transcription activator activity, RNA polymerase II-specific"/>
    <property type="evidence" value="ECO:0007669"/>
    <property type="project" value="TreeGrafter"/>
</dbReference>
<dbReference type="PANTHER" id="PTHR10270">
    <property type="entry name" value="SOX TRANSCRIPTION FACTOR"/>
    <property type="match status" value="1"/>
</dbReference>
<dbReference type="CDD" id="cd01389">
    <property type="entry name" value="HMG-box_ROX1-like"/>
    <property type="match status" value="1"/>
</dbReference>
<evidence type="ECO:0000256" key="3">
    <source>
        <dbReference type="PROSITE-ProRule" id="PRU00267"/>
    </source>
</evidence>
<accession>A0A077W6Y5</accession>
<feature type="compositionally biased region" description="Basic residues" evidence="4">
    <location>
        <begin position="27"/>
        <end position="44"/>
    </location>
</feature>
<organism evidence="6">
    <name type="scientific">Lichtheimia ramosa</name>
    <dbReference type="NCBI Taxonomy" id="688394"/>
    <lineage>
        <taxon>Eukaryota</taxon>
        <taxon>Fungi</taxon>
        <taxon>Fungi incertae sedis</taxon>
        <taxon>Mucoromycota</taxon>
        <taxon>Mucoromycotina</taxon>
        <taxon>Mucoromycetes</taxon>
        <taxon>Mucorales</taxon>
        <taxon>Lichtheimiaceae</taxon>
        <taxon>Lichtheimia</taxon>
    </lineage>
</organism>
<dbReference type="GO" id="GO:0000978">
    <property type="term" value="F:RNA polymerase II cis-regulatory region sequence-specific DNA binding"/>
    <property type="evidence" value="ECO:0007669"/>
    <property type="project" value="TreeGrafter"/>
</dbReference>
<feature type="region of interest" description="Disordered" evidence="4">
    <location>
        <begin position="1"/>
        <end position="48"/>
    </location>
</feature>
<dbReference type="SMART" id="SM00398">
    <property type="entry name" value="HMG"/>
    <property type="match status" value="1"/>
</dbReference>
<dbReference type="GO" id="GO:0030154">
    <property type="term" value="P:cell differentiation"/>
    <property type="evidence" value="ECO:0007669"/>
    <property type="project" value="TreeGrafter"/>
</dbReference>
<evidence type="ECO:0000313" key="6">
    <source>
        <dbReference type="EMBL" id="CDS03202.1"/>
    </source>
</evidence>
<keyword evidence="3" id="KW-0539">Nucleus</keyword>
<protein>
    <recommendedName>
        <fullName evidence="5">HMG box domain-containing protein</fullName>
    </recommendedName>
</protein>
<evidence type="ECO:0000256" key="1">
    <source>
        <dbReference type="ARBA" id="ARBA00023125"/>
    </source>
</evidence>
<feature type="domain" description="HMG box" evidence="5">
    <location>
        <begin position="47"/>
        <end position="115"/>
    </location>
</feature>
<dbReference type="AlphaFoldDB" id="A0A077W6Y5"/>
<sequence length="309" mass="35425">MSSAPNNQTRQEDLDELSALVSDRQKMKMTRRQRPQRKQRKRHPERIPRPINCFMAYRLDMQKVIVDRCPGANHRDISKIVAKWWRQEPESVKEKYKIVAEMAKQEHLQMYPNYKYTPRRRRANGSPSSSSSSAETSYQQHQQEDNETPCIDLTSPVSMNFAASEPYDNMMPFSYGNGPWETAIMTDCWPTAPIMQDCTTMASVLHAPYYLNMDLQQQLTPTSFPESSDLSTAAALSQCWIQPTPSTSTSTASSSCSILSHHHQQQYEQHRNPTTIMDDNNIMPSSLLVTEPNSLSYNDVFLEDSSLVM</sequence>
<evidence type="ECO:0000256" key="2">
    <source>
        <dbReference type="ARBA" id="ARBA00023163"/>
    </source>
</evidence>
<dbReference type="PANTHER" id="PTHR10270:SF161">
    <property type="entry name" value="SEX-DETERMINING REGION Y PROTEIN"/>
    <property type="match status" value="1"/>
</dbReference>
<feature type="region of interest" description="Disordered" evidence="4">
    <location>
        <begin position="112"/>
        <end position="153"/>
    </location>
</feature>
<name>A0A077W6Y5_9FUNG</name>
<dbReference type="PROSITE" id="PS50118">
    <property type="entry name" value="HMG_BOX_2"/>
    <property type="match status" value="1"/>
</dbReference>
<evidence type="ECO:0000256" key="4">
    <source>
        <dbReference type="SAM" id="MobiDB-lite"/>
    </source>
</evidence>
<dbReference type="SUPFAM" id="SSF47095">
    <property type="entry name" value="HMG-box"/>
    <property type="match status" value="1"/>
</dbReference>
<dbReference type="InterPro" id="IPR009071">
    <property type="entry name" value="HMG_box_dom"/>
</dbReference>
<evidence type="ECO:0000259" key="5">
    <source>
        <dbReference type="PROSITE" id="PS50118"/>
    </source>
</evidence>
<reference evidence="6" key="1">
    <citation type="journal article" date="2014" name="Genome Announc.">
        <title>De novo whole-genome sequence and genome annotation of Lichtheimia ramosa.</title>
        <authorList>
            <person name="Linde J."/>
            <person name="Schwartze V."/>
            <person name="Binder U."/>
            <person name="Lass-Florl C."/>
            <person name="Voigt K."/>
            <person name="Horn F."/>
        </authorList>
    </citation>
    <scope>NUCLEOTIDE SEQUENCE</scope>
    <source>
        <strain evidence="6">JMRC FSU:6197</strain>
    </source>
</reference>